<gene>
    <name evidence="1" type="ORF">S06H3_31984</name>
</gene>
<dbReference type="EMBL" id="BARV01018978">
    <property type="protein sequence ID" value="GAI25795.1"/>
    <property type="molecule type" value="Genomic_DNA"/>
</dbReference>
<protein>
    <submittedName>
        <fullName evidence="1">Uncharacterized protein</fullName>
    </submittedName>
</protein>
<organism evidence="1">
    <name type="scientific">marine sediment metagenome</name>
    <dbReference type="NCBI Taxonomy" id="412755"/>
    <lineage>
        <taxon>unclassified sequences</taxon>
        <taxon>metagenomes</taxon>
        <taxon>ecological metagenomes</taxon>
    </lineage>
</organism>
<evidence type="ECO:0000313" key="1">
    <source>
        <dbReference type="EMBL" id="GAI25795.1"/>
    </source>
</evidence>
<feature type="non-terminal residue" evidence="1">
    <location>
        <position position="200"/>
    </location>
</feature>
<name>X1NG59_9ZZZZ</name>
<accession>X1NG59</accession>
<comment type="caution">
    <text evidence="1">The sequence shown here is derived from an EMBL/GenBank/DDBJ whole genome shotgun (WGS) entry which is preliminary data.</text>
</comment>
<dbReference type="AlphaFoldDB" id="X1NG59"/>
<sequence length="200" mass="22737">MKHLTEYLGLKPDDISFRSDYTEPDSFRLKVVADLMQKPLGMIDYVAGLKNSHVVAQPEIIAGILFQDLAVNGQNRRSRPYQPDIAEIQRAYNLYYTDVAFNQLLTKAAMYLDVVFPKSSEKSLALLSAEQRRFLKGEFKELIVMSEEEEFLSVEAIDSLEKVEEGYSEQFVEFGAKIDKDPIVAAGIDCLRQLMLEVIT</sequence>
<reference evidence="1" key="1">
    <citation type="journal article" date="2014" name="Front. Microbiol.">
        <title>High frequency of phylogenetically diverse reductive dehalogenase-homologous genes in deep subseafloor sedimentary metagenomes.</title>
        <authorList>
            <person name="Kawai M."/>
            <person name="Futagami T."/>
            <person name="Toyoda A."/>
            <person name="Takaki Y."/>
            <person name="Nishi S."/>
            <person name="Hori S."/>
            <person name="Arai W."/>
            <person name="Tsubouchi T."/>
            <person name="Morono Y."/>
            <person name="Uchiyama I."/>
            <person name="Ito T."/>
            <person name="Fujiyama A."/>
            <person name="Inagaki F."/>
            <person name="Takami H."/>
        </authorList>
    </citation>
    <scope>NUCLEOTIDE SEQUENCE</scope>
    <source>
        <strain evidence="1">Expedition CK06-06</strain>
    </source>
</reference>
<proteinExistence type="predicted"/>